<gene>
    <name evidence="8" type="ORF">POCULU_LOCUS4938</name>
</gene>
<feature type="compositionally biased region" description="Basic and acidic residues" evidence="6">
    <location>
        <begin position="47"/>
        <end position="57"/>
    </location>
</feature>
<keyword evidence="3" id="KW-0862">Zinc</keyword>
<dbReference type="EMBL" id="CAJVPJ010000690">
    <property type="protein sequence ID" value="CAG8549344.1"/>
    <property type="molecule type" value="Genomic_DNA"/>
</dbReference>
<keyword evidence="1" id="KW-0479">Metal-binding</keyword>
<dbReference type="PROSITE" id="PS50089">
    <property type="entry name" value="ZF_RING_2"/>
    <property type="match status" value="1"/>
</dbReference>
<dbReference type="PROSITE" id="PS00518">
    <property type="entry name" value="ZF_RING_1"/>
    <property type="match status" value="1"/>
</dbReference>
<feature type="compositionally biased region" description="Basic and acidic residues" evidence="6">
    <location>
        <begin position="15"/>
        <end position="25"/>
    </location>
</feature>
<dbReference type="GO" id="GO:0061630">
    <property type="term" value="F:ubiquitin protein ligase activity"/>
    <property type="evidence" value="ECO:0007669"/>
    <property type="project" value="InterPro"/>
</dbReference>
<feature type="region of interest" description="Disordered" evidence="6">
    <location>
        <begin position="1"/>
        <end position="85"/>
    </location>
</feature>
<evidence type="ECO:0000256" key="1">
    <source>
        <dbReference type="ARBA" id="ARBA00022723"/>
    </source>
</evidence>
<dbReference type="InterPro" id="IPR013083">
    <property type="entry name" value="Znf_RING/FYVE/PHD"/>
</dbReference>
<dbReference type="Gene3D" id="3.30.40.10">
    <property type="entry name" value="Zinc/RING finger domain, C3HC4 (zinc finger)"/>
    <property type="match status" value="1"/>
</dbReference>
<dbReference type="InterPro" id="IPR001841">
    <property type="entry name" value="Znf_RING"/>
</dbReference>
<dbReference type="PANTHER" id="PTHR44080:SF1">
    <property type="entry name" value="E3 UBIQUITIN-PROTEIN LIGASE COP1"/>
    <property type="match status" value="1"/>
</dbReference>
<keyword evidence="9" id="KW-1185">Reference proteome</keyword>
<dbReference type="GO" id="GO:0008270">
    <property type="term" value="F:zinc ion binding"/>
    <property type="evidence" value="ECO:0007669"/>
    <property type="project" value="UniProtKB-KW"/>
</dbReference>
<proteinExistence type="predicted"/>
<name>A0A9N9AYH5_9GLOM</name>
<feature type="non-terminal residue" evidence="8">
    <location>
        <position position="1"/>
    </location>
</feature>
<reference evidence="8" key="1">
    <citation type="submission" date="2021-06" db="EMBL/GenBank/DDBJ databases">
        <authorList>
            <person name="Kallberg Y."/>
            <person name="Tangrot J."/>
            <person name="Rosling A."/>
        </authorList>
    </citation>
    <scope>NUCLEOTIDE SEQUENCE</scope>
    <source>
        <strain evidence="8">IA702</strain>
    </source>
</reference>
<evidence type="ECO:0000256" key="3">
    <source>
        <dbReference type="ARBA" id="ARBA00022833"/>
    </source>
</evidence>
<keyword evidence="5" id="KW-0175">Coiled coil</keyword>
<dbReference type="AlphaFoldDB" id="A0A9N9AYH5"/>
<dbReference type="InterPro" id="IPR042755">
    <property type="entry name" value="COP1"/>
</dbReference>
<evidence type="ECO:0000313" key="8">
    <source>
        <dbReference type="EMBL" id="CAG8549344.1"/>
    </source>
</evidence>
<feature type="coiled-coil region" evidence="5">
    <location>
        <begin position="221"/>
        <end position="248"/>
    </location>
</feature>
<accession>A0A9N9AYH5</accession>
<dbReference type="SMART" id="SM00184">
    <property type="entry name" value="RING"/>
    <property type="match status" value="1"/>
</dbReference>
<dbReference type="SUPFAM" id="SSF57850">
    <property type="entry name" value="RING/U-box"/>
    <property type="match status" value="1"/>
</dbReference>
<dbReference type="CDD" id="cd16504">
    <property type="entry name" value="RING-HC_COP1"/>
    <property type="match status" value="1"/>
</dbReference>
<evidence type="ECO:0000259" key="7">
    <source>
        <dbReference type="PROSITE" id="PS50089"/>
    </source>
</evidence>
<comment type="caution">
    <text evidence="8">The sequence shown here is derived from an EMBL/GenBank/DDBJ whole genome shotgun (WGS) entry which is preliminary data.</text>
</comment>
<keyword evidence="2 4" id="KW-0863">Zinc-finger</keyword>
<sequence length="374" mass="42104">MATMTSTPSYPTFRDNPEMRGRFDDDAASNASFSGKRGLNEMYNKQEQQRGTEDASPKLRPSSLPNGGRMPPLQHQRSMSSPESDMYMQNEDFSCPICLHTIKEAFLGRCGHSYCYVCITGHLERKRDCPACGCPLMRDQIYPNFLLNRIIEKTPTTPGSPLDGTISPTTKHMRTAILASNFNADDINSMIVTLLAKKQRIESAEREAELDILSDFLSKVRAKKESKLMKLQQEIQCLNGDLYTIQEELKRITQKQKRAVVFDDETIADNGSVLIGVPSCNDSAESDVIDSYQHKEDMDMNVAESPSSLNSSPALKPTTVPENNEKLMAKKQRVLEHFEDLTDHYFSCRLNTSGYRSDDGLSDFCDSLSTFTHY</sequence>
<protein>
    <submittedName>
        <fullName evidence="8">5834_t:CDS:1</fullName>
    </submittedName>
</protein>
<dbReference type="PANTHER" id="PTHR44080">
    <property type="entry name" value="E3 UBIQUITIN-PROTEIN LIGASE COP1"/>
    <property type="match status" value="1"/>
</dbReference>
<dbReference type="Pfam" id="PF00097">
    <property type="entry name" value="zf-C3HC4"/>
    <property type="match status" value="1"/>
</dbReference>
<dbReference type="GO" id="GO:0043161">
    <property type="term" value="P:proteasome-mediated ubiquitin-dependent protein catabolic process"/>
    <property type="evidence" value="ECO:0007669"/>
    <property type="project" value="TreeGrafter"/>
</dbReference>
<organism evidence="8 9">
    <name type="scientific">Paraglomus occultum</name>
    <dbReference type="NCBI Taxonomy" id="144539"/>
    <lineage>
        <taxon>Eukaryota</taxon>
        <taxon>Fungi</taxon>
        <taxon>Fungi incertae sedis</taxon>
        <taxon>Mucoromycota</taxon>
        <taxon>Glomeromycotina</taxon>
        <taxon>Glomeromycetes</taxon>
        <taxon>Paraglomerales</taxon>
        <taxon>Paraglomeraceae</taxon>
        <taxon>Paraglomus</taxon>
    </lineage>
</organism>
<feature type="compositionally biased region" description="Polar residues" evidence="6">
    <location>
        <begin position="1"/>
        <end position="10"/>
    </location>
</feature>
<dbReference type="InterPro" id="IPR017907">
    <property type="entry name" value="Znf_RING_CS"/>
</dbReference>
<evidence type="ECO:0000256" key="6">
    <source>
        <dbReference type="SAM" id="MobiDB-lite"/>
    </source>
</evidence>
<evidence type="ECO:0000256" key="2">
    <source>
        <dbReference type="ARBA" id="ARBA00022771"/>
    </source>
</evidence>
<evidence type="ECO:0000256" key="5">
    <source>
        <dbReference type="SAM" id="Coils"/>
    </source>
</evidence>
<evidence type="ECO:0000313" key="9">
    <source>
        <dbReference type="Proteomes" id="UP000789572"/>
    </source>
</evidence>
<evidence type="ECO:0000256" key="4">
    <source>
        <dbReference type="PROSITE-ProRule" id="PRU00175"/>
    </source>
</evidence>
<dbReference type="InterPro" id="IPR018957">
    <property type="entry name" value="Znf_C3HC4_RING-type"/>
</dbReference>
<dbReference type="Proteomes" id="UP000789572">
    <property type="component" value="Unassembled WGS sequence"/>
</dbReference>
<feature type="domain" description="RING-type" evidence="7">
    <location>
        <begin position="95"/>
        <end position="132"/>
    </location>
</feature>
<dbReference type="OrthoDB" id="273771at2759"/>